<dbReference type="EC" id="2.4.1.182" evidence="3 11"/>
<evidence type="ECO:0000256" key="5">
    <source>
        <dbReference type="ARBA" id="ARBA00022516"/>
    </source>
</evidence>
<keyword evidence="13" id="KW-1185">Reference proteome</keyword>
<dbReference type="SUPFAM" id="SSF53756">
    <property type="entry name" value="UDP-Glycosyltransferase/glycogen phosphorylase"/>
    <property type="match status" value="1"/>
</dbReference>
<reference evidence="12 13" key="1">
    <citation type="submission" date="2018-05" db="EMBL/GenBank/DDBJ databases">
        <title>Genomic Encyclopedia of Type Strains, Phase IV (KMG-IV): sequencing the most valuable type-strain genomes for metagenomic binning, comparative biology and taxonomic classification.</title>
        <authorList>
            <person name="Goeker M."/>
        </authorList>
    </citation>
    <scope>NUCLEOTIDE SEQUENCE [LARGE SCALE GENOMIC DNA]</scope>
    <source>
        <strain evidence="12 13">DSM 16791</strain>
    </source>
</reference>
<dbReference type="OrthoDB" id="9801642at2"/>
<evidence type="ECO:0000313" key="13">
    <source>
        <dbReference type="Proteomes" id="UP000246352"/>
    </source>
</evidence>
<keyword evidence="5" id="KW-0444">Lipid biosynthesis</keyword>
<sequence length="388" mass="41849">MRLSKLAIIAGEPSGDMLAAELVAALTERLGARPELVGVGGEALQRQGLTSLFDQSELSIIGFSAVIARLPKLIWRIRQTAAAVIAARPDCLIIVDSPDFTHRVARRVRRALPDLKIINYVCPTVWAWKPERAPAMTAYVDHVLSVLPFEPEIVAELGGPPLTYVGHRLMFDPGLLAARAAQARRAERPADPERAPVCLILPGSRGSEIARLIGPFGAAAAHLARLDPAMRFVLPASPRVEARVRAAVGGWSVPCEVVSGEDAKWQAFGEADVAIAASGTVLLELAIVGVPHMSSYKLDFIARRLVHKLTTWSMALPNLIAGHVVVEEQYNNHVLPERLARTAANLARDTPRRAAMLAEFAVIRERMHTDAPPSATAADVVLAVLART</sequence>
<dbReference type="NCBIfam" id="TIGR00215">
    <property type="entry name" value="lpxB"/>
    <property type="match status" value="1"/>
</dbReference>
<dbReference type="RefSeq" id="WP_110030209.1">
    <property type="nucleotide sequence ID" value="NZ_QGTR01000001.1"/>
</dbReference>
<dbReference type="Proteomes" id="UP000246352">
    <property type="component" value="Unassembled WGS sequence"/>
</dbReference>
<protein>
    <recommendedName>
        <fullName evidence="4 11">Lipid-A-disaccharide synthase</fullName>
        <ecNumber evidence="3 11">2.4.1.182</ecNumber>
    </recommendedName>
</protein>
<evidence type="ECO:0000256" key="7">
    <source>
        <dbReference type="ARBA" id="ARBA00022676"/>
    </source>
</evidence>
<evidence type="ECO:0000256" key="10">
    <source>
        <dbReference type="ARBA" id="ARBA00048975"/>
    </source>
</evidence>
<accession>A0A317PTY5</accession>
<keyword evidence="7" id="KW-0328">Glycosyltransferase</keyword>
<proteinExistence type="inferred from homology"/>
<name>A0A317PTY5_9HYPH</name>
<comment type="similarity">
    <text evidence="2">Belongs to the LpxB family.</text>
</comment>
<evidence type="ECO:0000256" key="2">
    <source>
        <dbReference type="ARBA" id="ARBA00007868"/>
    </source>
</evidence>
<keyword evidence="6" id="KW-0441">Lipid A biosynthesis</keyword>
<gene>
    <name evidence="12" type="ORF">DFR52_101372</name>
</gene>
<dbReference type="Pfam" id="PF02684">
    <property type="entry name" value="LpxB"/>
    <property type="match status" value="1"/>
</dbReference>
<keyword evidence="8" id="KW-0808">Transferase</keyword>
<dbReference type="GO" id="GO:0008915">
    <property type="term" value="F:lipid-A-disaccharide synthase activity"/>
    <property type="evidence" value="ECO:0007669"/>
    <property type="project" value="UniProtKB-UniRule"/>
</dbReference>
<keyword evidence="9" id="KW-0443">Lipid metabolism</keyword>
<comment type="catalytic activity">
    <reaction evidence="10">
        <text>a lipid X + a UDP-2-N,3-O-bis[(3R)-3-hydroxyacyl]-alpha-D-glucosamine = a lipid A disaccharide + UDP + H(+)</text>
        <dbReference type="Rhea" id="RHEA:67828"/>
        <dbReference type="ChEBI" id="CHEBI:15378"/>
        <dbReference type="ChEBI" id="CHEBI:58223"/>
        <dbReference type="ChEBI" id="CHEBI:137748"/>
        <dbReference type="ChEBI" id="CHEBI:176338"/>
        <dbReference type="ChEBI" id="CHEBI:176343"/>
        <dbReference type="EC" id="2.4.1.182"/>
    </reaction>
</comment>
<dbReference type="GO" id="GO:0005543">
    <property type="term" value="F:phospholipid binding"/>
    <property type="evidence" value="ECO:0007669"/>
    <property type="project" value="TreeGrafter"/>
</dbReference>
<evidence type="ECO:0000256" key="3">
    <source>
        <dbReference type="ARBA" id="ARBA00012687"/>
    </source>
</evidence>
<comment type="function">
    <text evidence="1">Condensation of UDP-2,3-diacylglucosamine and 2,3-diacylglucosamine-1-phosphate to form lipid A disaccharide, a precursor of lipid A, a phosphorylated glycolipid that anchors the lipopolysaccharide to the outer membrane of the cell.</text>
</comment>
<dbReference type="GO" id="GO:0009245">
    <property type="term" value="P:lipid A biosynthetic process"/>
    <property type="evidence" value="ECO:0007669"/>
    <property type="project" value="UniProtKB-UniRule"/>
</dbReference>
<evidence type="ECO:0000256" key="9">
    <source>
        <dbReference type="ARBA" id="ARBA00023098"/>
    </source>
</evidence>
<dbReference type="PANTHER" id="PTHR30372">
    <property type="entry name" value="LIPID-A-DISACCHARIDE SYNTHASE"/>
    <property type="match status" value="1"/>
</dbReference>
<dbReference type="EMBL" id="QGTR01000001">
    <property type="protein sequence ID" value="PWW03686.1"/>
    <property type="molecule type" value="Genomic_DNA"/>
</dbReference>
<evidence type="ECO:0000313" key="12">
    <source>
        <dbReference type="EMBL" id="PWW03686.1"/>
    </source>
</evidence>
<dbReference type="PANTHER" id="PTHR30372:SF4">
    <property type="entry name" value="LIPID-A-DISACCHARIDE SYNTHASE, MITOCHONDRIAL-RELATED"/>
    <property type="match status" value="1"/>
</dbReference>
<dbReference type="InterPro" id="IPR003835">
    <property type="entry name" value="Glyco_trans_19"/>
</dbReference>
<comment type="caution">
    <text evidence="12">The sequence shown here is derived from an EMBL/GenBank/DDBJ whole genome shotgun (WGS) entry which is preliminary data.</text>
</comment>
<organism evidence="12 13">
    <name type="scientific">Hoeflea marina</name>
    <dbReference type="NCBI Taxonomy" id="274592"/>
    <lineage>
        <taxon>Bacteria</taxon>
        <taxon>Pseudomonadati</taxon>
        <taxon>Pseudomonadota</taxon>
        <taxon>Alphaproteobacteria</taxon>
        <taxon>Hyphomicrobiales</taxon>
        <taxon>Rhizobiaceae</taxon>
        <taxon>Hoeflea</taxon>
    </lineage>
</organism>
<evidence type="ECO:0000256" key="6">
    <source>
        <dbReference type="ARBA" id="ARBA00022556"/>
    </source>
</evidence>
<evidence type="ECO:0000256" key="11">
    <source>
        <dbReference type="NCBIfam" id="TIGR00215"/>
    </source>
</evidence>
<dbReference type="AlphaFoldDB" id="A0A317PTY5"/>
<evidence type="ECO:0000256" key="4">
    <source>
        <dbReference type="ARBA" id="ARBA00020902"/>
    </source>
</evidence>
<dbReference type="GO" id="GO:0016020">
    <property type="term" value="C:membrane"/>
    <property type="evidence" value="ECO:0007669"/>
    <property type="project" value="GOC"/>
</dbReference>
<evidence type="ECO:0000256" key="1">
    <source>
        <dbReference type="ARBA" id="ARBA00002056"/>
    </source>
</evidence>
<evidence type="ECO:0000256" key="8">
    <source>
        <dbReference type="ARBA" id="ARBA00022679"/>
    </source>
</evidence>